<dbReference type="EMBL" id="RCUY01000011">
    <property type="protein sequence ID" value="RLP80678.1"/>
    <property type="molecule type" value="Genomic_DNA"/>
</dbReference>
<dbReference type="InterPro" id="IPR036259">
    <property type="entry name" value="MFS_trans_sf"/>
</dbReference>
<reference evidence="3 5" key="1">
    <citation type="submission" date="2018-10" db="EMBL/GenBank/DDBJ databases">
        <authorList>
            <person name="Li J."/>
        </authorList>
    </citation>
    <scope>NUCLEOTIDE SEQUENCE [LARGE SCALE GENOMIC DNA]</scope>
    <source>
        <strain evidence="3 5">JCM 11654</strain>
    </source>
</reference>
<dbReference type="Proteomes" id="UP000269438">
    <property type="component" value="Unassembled WGS sequence"/>
</dbReference>
<dbReference type="RefSeq" id="WP_121686959.1">
    <property type="nucleotide sequence ID" value="NZ_RCUY01000001.1"/>
</dbReference>
<dbReference type="AlphaFoldDB" id="A0A3L7AMH2"/>
<organism evidence="3 5">
    <name type="scientific">Mycetocola lacteus</name>
    <dbReference type="NCBI Taxonomy" id="76637"/>
    <lineage>
        <taxon>Bacteria</taxon>
        <taxon>Bacillati</taxon>
        <taxon>Actinomycetota</taxon>
        <taxon>Actinomycetes</taxon>
        <taxon>Micrococcales</taxon>
        <taxon>Microbacteriaceae</taxon>
        <taxon>Mycetocola</taxon>
    </lineage>
</organism>
<feature type="transmembrane region" description="Helical" evidence="2">
    <location>
        <begin position="139"/>
        <end position="162"/>
    </location>
</feature>
<evidence type="ECO:0008006" key="6">
    <source>
        <dbReference type="Google" id="ProtNLM"/>
    </source>
</evidence>
<dbReference type="OrthoDB" id="5116782at2"/>
<keyword evidence="2" id="KW-0472">Membrane</keyword>
<proteinExistence type="predicted"/>
<name>A0A3L7AMH2_9MICO</name>
<evidence type="ECO:0000313" key="4">
    <source>
        <dbReference type="EMBL" id="RLP84463.1"/>
    </source>
</evidence>
<evidence type="ECO:0000313" key="5">
    <source>
        <dbReference type="Proteomes" id="UP000269438"/>
    </source>
</evidence>
<dbReference type="EMBL" id="RCUY01000001">
    <property type="protein sequence ID" value="RLP84463.1"/>
    <property type="molecule type" value="Genomic_DNA"/>
</dbReference>
<evidence type="ECO:0000256" key="2">
    <source>
        <dbReference type="SAM" id="Phobius"/>
    </source>
</evidence>
<keyword evidence="2" id="KW-1133">Transmembrane helix</keyword>
<comment type="caution">
    <text evidence="3">The sequence shown here is derived from an EMBL/GenBank/DDBJ whole genome shotgun (WGS) entry which is preliminary data.</text>
</comment>
<sequence length="198" mass="20591">MTESTPGTTPSASSARDEEIVTESETPESTPTHTGTVSTSATDAARSGTADGNKRSATDLDSADADIHDAGVDDADPADDDLDALATPAEKATPISKVRRWLTIAIAVVFGLLFAYQVWGGVGSAITIPRRVSEAGGSVSALGWTMLILSIIVPLIAFYLSYRIGRRRGWISMILTYLVGVAASSAIALSLAAAFFLA</sequence>
<feature type="region of interest" description="Disordered" evidence="1">
    <location>
        <begin position="1"/>
        <end position="82"/>
    </location>
</feature>
<feature type="compositionally biased region" description="Low complexity" evidence="1">
    <location>
        <begin position="27"/>
        <end position="37"/>
    </location>
</feature>
<evidence type="ECO:0000256" key="1">
    <source>
        <dbReference type="SAM" id="MobiDB-lite"/>
    </source>
</evidence>
<evidence type="ECO:0000313" key="3">
    <source>
        <dbReference type="EMBL" id="RLP80678.1"/>
    </source>
</evidence>
<feature type="transmembrane region" description="Helical" evidence="2">
    <location>
        <begin position="174"/>
        <end position="197"/>
    </location>
</feature>
<feature type="compositionally biased region" description="Low complexity" evidence="1">
    <location>
        <begin position="1"/>
        <end position="14"/>
    </location>
</feature>
<gene>
    <name evidence="4" type="ORF">D9V34_00160</name>
    <name evidence="3" type="ORF">D9V34_12455</name>
</gene>
<keyword evidence="2" id="KW-0812">Transmembrane</keyword>
<dbReference type="SUPFAM" id="SSF103473">
    <property type="entry name" value="MFS general substrate transporter"/>
    <property type="match status" value="1"/>
</dbReference>
<feature type="compositionally biased region" description="Acidic residues" evidence="1">
    <location>
        <begin position="72"/>
        <end position="82"/>
    </location>
</feature>
<accession>A0A3L7AMH2</accession>
<keyword evidence="5" id="KW-1185">Reference proteome</keyword>
<feature type="transmembrane region" description="Helical" evidence="2">
    <location>
        <begin position="101"/>
        <end position="119"/>
    </location>
</feature>
<dbReference type="Gene3D" id="1.20.1250.20">
    <property type="entry name" value="MFS general substrate transporter like domains"/>
    <property type="match status" value="1"/>
</dbReference>
<protein>
    <recommendedName>
        <fullName evidence="6">MFS transporter</fullName>
    </recommendedName>
</protein>